<name>A0A2M7XWQ3_9BACT</name>
<sequence>MKKYPPGTFIYFLEYFPELFERETRKVTLSEEMFGLPAGLYFLLESYCADKNCDCRKVMINVVLEDNIPNVSDTIGFGWEDEKFYSKWVGDEISGGQMVGV</sequence>
<reference evidence="2" key="1">
    <citation type="submission" date="2017-09" db="EMBL/GenBank/DDBJ databases">
        <title>Depth-based differentiation of microbial function through sediment-hosted aquifers and enrichment of novel symbionts in the deep terrestrial subsurface.</title>
        <authorList>
            <person name="Probst A.J."/>
            <person name="Ladd B."/>
            <person name="Jarett J.K."/>
            <person name="Geller-Mcgrath D.E."/>
            <person name="Sieber C.M.K."/>
            <person name="Emerson J.B."/>
            <person name="Anantharaman K."/>
            <person name="Thomas B.C."/>
            <person name="Malmstrom R."/>
            <person name="Stieglmeier M."/>
            <person name="Klingl A."/>
            <person name="Woyke T."/>
            <person name="Ryan C.M."/>
            <person name="Banfield J.F."/>
        </authorList>
    </citation>
    <scope>NUCLEOTIDE SEQUENCE [LARGE SCALE GENOMIC DNA]</scope>
</reference>
<evidence type="ECO:0000313" key="2">
    <source>
        <dbReference type="Proteomes" id="UP000229647"/>
    </source>
</evidence>
<dbReference type="AlphaFoldDB" id="A0A2M7XWQ3"/>
<protein>
    <submittedName>
        <fullName evidence="1">Uncharacterized protein</fullName>
    </submittedName>
</protein>
<comment type="caution">
    <text evidence="1">The sequence shown here is derived from an EMBL/GenBank/DDBJ whole genome shotgun (WGS) entry which is preliminary data.</text>
</comment>
<accession>A0A2M7XWQ3</accession>
<dbReference type="Proteomes" id="UP000229647">
    <property type="component" value="Unassembled WGS sequence"/>
</dbReference>
<organism evidence="1 2">
    <name type="scientific">Candidatus Roizmanbacteria bacterium CG_4_9_14_3_um_filter_33_18</name>
    <dbReference type="NCBI Taxonomy" id="1974841"/>
    <lineage>
        <taxon>Bacteria</taxon>
        <taxon>Candidatus Roizmaniibacteriota</taxon>
    </lineage>
</organism>
<feature type="non-terminal residue" evidence="1">
    <location>
        <position position="101"/>
    </location>
</feature>
<proteinExistence type="predicted"/>
<gene>
    <name evidence="1" type="ORF">CO165_04950</name>
</gene>
<evidence type="ECO:0000313" key="1">
    <source>
        <dbReference type="EMBL" id="PJA55177.1"/>
    </source>
</evidence>
<dbReference type="EMBL" id="PFWL01000202">
    <property type="protein sequence ID" value="PJA55177.1"/>
    <property type="molecule type" value="Genomic_DNA"/>
</dbReference>